<name>A0AA38SYR8_9ASTR</name>
<evidence type="ECO:0000313" key="1">
    <source>
        <dbReference type="EMBL" id="KAJ9551173.1"/>
    </source>
</evidence>
<gene>
    <name evidence="1" type="ORF">OSB04_015218</name>
</gene>
<accession>A0AA38SYR8</accession>
<reference evidence="1" key="1">
    <citation type="submission" date="2023-03" db="EMBL/GenBank/DDBJ databases">
        <title>Chromosome-scale reference genome and RAD-based genetic map of yellow starthistle (Centaurea solstitialis) reveal putative structural variation and QTLs associated with invader traits.</title>
        <authorList>
            <person name="Reatini B."/>
            <person name="Cang F.A."/>
            <person name="Jiang Q."/>
            <person name="Mckibben M.T.W."/>
            <person name="Barker M.S."/>
            <person name="Rieseberg L.H."/>
            <person name="Dlugosch K.M."/>
        </authorList>
    </citation>
    <scope>NUCLEOTIDE SEQUENCE</scope>
    <source>
        <strain evidence="1">CAN-66</strain>
        <tissue evidence="1">Leaf</tissue>
    </source>
</reference>
<dbReference type="EMBL" id="JARYMX010000004">
    <property type="protein sequence ID" value="KAJ9551173.1"/>
    <property type="molecule type" value="Genomic_DNA"/>
</dbReference>
<organism evidence="1 2">
    <name type="scientific">Centaurea solstitialis</name>
    <name type="common">yellow star-thistle</name>
    <dbReference type="NCBI Taxonomy" id="347529"/>
    <lineage>
        <taxon>Eukaryota</taxon>
        <taxon>Viridiplantae</taxon>
        <taxon>Streptophyta</taxon>
        <taxon>Embryophyta</taxon>
        <taxon>Tracheophyta</taxon>
        <taxon>Spermatophyta</taxon>
        <taxon>Magnoliopsida</taxon>
        <taxon>eudicotyledons</taxon>
        <taxon>Gunneridae</taxon>
        <taxon>Pentapetalae</taxon>
        <taxon>asterids</taxon>
        <taxon>campanulids</taxon>
        <taxon>Asterales</taxon>
        <taxon>Asteraceae</taxon>
        <taxon>Carduoideae</taxon>
        <taxon>Cardueae</taxon>
        <taxon>Centaureinae</taxon>
        <taxon>Centaurea</taxon>
    </lineage>
</organism>
<dbReference type="AlphaFoldDB" id="A0AA38SYR8"/>
<evidence type="ECO:0000313" key="2">
    <source>
        <dbReference type="Proteomes" id="UP001172457"/>
    </source>
</evidence>
<dbReference type="Proteomes" id="UP001172457">
    <property type="component" value="Chromosome 4"/>
</dbReference>
<keyword evidence="2" id="KW-1185">Reference proteome</keyword>
<protein>
    <submittedName>
        <fullName evidence="1">Uncharacterized protein</fullName>
    </submittedName>
</protein>
<comment type="caution">
    <text evidence="1">The sequence shown here is derived from an EMBL/GenBank/DDBJ whole genome shotgun (WGS) entry which is preliminary data.</text>
</comment>
<sequence length="298" mass="32462">MASGAVAGDGFFRGGGFEGCISHGDVEITRRPYHRNCSCALHKMHGKCSHVSLVTTVSFPSRRARSEGSLGLVVSASRGSSSSPYSSPAVGPTNRHLPCWELDRIILWRNGKACKGMWMVSHSRQRKERAPGLEGFENPSSYPLGGTRWGRTTKLSNPLRKAPARLLHDLMGRAQTRTLTIFENARMVVYLPEKFIMATGAGGDGMFHRVYGGCISTDEVVVRRRPYHSNCTCALHEFSHGGHCSPRAKVSYPIRRSWSEGSMVAMTSTAVSCPSSTTVAASLTVKDSSLPTYVSNDH</sequence>
<dbReference type="PANTHER" id="PTHR35121:SF2">
    <property type="entry name" value="SWIM-TYPE DOMAIN-CONTAINING PROTEIN"/>
    <property type="match status" value="1"/>
</dbReference>
<proteinExistence type="predicted"/>
<dbReference type="PANTHER" id="PTHR35121">
    <property type="entry name" value="HOMEODOMAIN PROTEIN 8, PUTATIVE-RELATED"/>
    <property type="match status" value="1"/>
</dbReference>